<dbReference type="EMBL" id="FOQO01000001">
    <property type="protein sequence ID" value="SFH90366.1"/>
    <property type="molecule type" value="Genomic_DNA"/>
</dbReference>
<accession>A0A1I3DUF2</accession>
<gene>
    <name evidence="1" type="ORF">SAMN05444682_101642</name>
</gene>
<protein>
    <submittedName>
        <fullName evidence="1">Uncharacterized protein</fullName>
    </submittedName>
</protein>
<evidence type="ECO:0000313" key="1">
    <source>
        <dbReference type="EMBL" id="SFH90366.1"/>
    </source>
</evidence>
<dbReference type="Proteomes" id="UP000198670">
    <property type="component" value="Unassembled WGS sequence"/>
</dbReference>
<dbReference type="RefSeq" id="WP_090624100.1">
    <property type="nucleotide sequence ID" value="NZ_FOQO01000001.1"/>
</dbReference>
<dbReference type="OrthoDB" id="7783360at2"/>
<proteinExistence type="predicted"/>
<dbReference type="AlphaFoldDB" id="A0A1I3DUF2"/>
<sequence>MSNQNTAAQCYDITTALAGKNIPEFEFLPRIGMMVNLALHLRGLPLLEYEKLKLVSDYYFKIPPILLKDILKNLEEIEFVKLYSQKSTIKQIQPQIPFFDDIYSTVGEYAVTEMGFNEPEQLALRILSELTNSPTERSNIYSLGAEKKIVDRNLQFGTEGGYIMSKRARGREILISPLFFSENVDVFADLTAKSGASTIKRVLELVKKAQGWPLSIIEKTMSINGESITVQELQILKRLAQDGAVKPPAITTGHAGQNFFLFTPAPGLSKLNPTNREIYERAMALLASVRQGQLLANKYPIRWPSALLNALKRDGWLKPTSETYAQYYQLSVLKVGRLEKMQDDRYRFVLINSEENIRALDLAIRLLNEGSLSNMEVDQEARIALQQDQTYIESIVSSARLRQTETVMLGEEAKEELDNLLLKSISR</sequence>
<keyword evidence="2" id="KW-1185">Reference proteome</keyword>
<organism evidence="1 2">
    <name type="scientific">Parapedobacter indicus</name>
    <dbReference type="NCBI Taxonomy" id="1477437"/>
    <lineage>
        <taxon>Bacteria</taxon>
        <taxon>Pseudomonadati</taxon>
        <taxon>Bacteroidota</taxon>
        <taxon>Sphingobacteriia</taxon>
        <taxon>Sphingobacteriales</taxon>
        <taxon>Sphingobacteriaceae</taxon>
        <taxon>Parapedobacter</taxon>
    </lineage>
</organism>
<dbReference type="STRING" id="1477437.SAMN05444682_101642"/>
<evidence type="ECO:0000313" key="2">
    <source>
        <dbReference type="Proteomes" id="UP000198670"/>
    </source>
</evidence>
<reference evidence="1 2" key="1">
    <citation type="submission" date="2016-10" db="EMBL/GenBank/DDBJ databases">
        <authorList>
            <person name="de Groot N.N."/>
        </authorList>
    </citation>
    <scope>NUCLEOTIDE SEQUENCE [LARGE SCALE GENOMIC DNA]</scope>
    <source>
        <strain evidence="1 2">RK1</strain>
    </source>
</reference>
<name>A0A1I3DUF2_9SPHI</name>